<dbReference type="Proteomes" id="UP000189970">
    <property type="component" value="Unassembled WGS sequence"/>
</dbReference>
<name>A0A1V4DG01_9ENTE</name>
<proteinExistence type="predicted"/>
<dbReference type="AlphaFoldDB" id="A0A1V4DG01"/>
<dbReference type="Pfam" id="PF03572">
    <property type="entry name" value="Peptidase_S41"/>
    <property type="match status" value="1"/>
</dbReference>
<gene>
    <name evidence="2" type="ORF">BW731_03580</name>
</gene>
<organism evidence="2 3">
    <name type="scientific">Vagococcus martis</name>
    <dbReference type="NCBI Taxonomy" id="1768210"/>
    <lineage>
        <taxon>Bacteria</taxon>
        <taxon>Bacillati</taxon>
        <taxon>Bacillota</taxon>
        <taxon>Bacilli</taxon>
        <taxon>Lactobacillales</taxon>
        <taxon>Enterococcaceae</taxon>
        <taxon>Vagococcus</taxon>
    </lineage>
</organism>
<dbReference type="InterPro" id="IPR005151">
    <property type="entry name" value="Tail-specific_protease"/>
</dbReference>
<dbReference type="SUPFAM" id="SSF52096">
    <property type="entry name" value="ClpP/crotonase"/>
    <property type="match status" value="1"/>
</dbReference>
<evidence type="ECO:0000313" key="2">
    <source>
        <dbReference type="EMBL" id="OPF87351.1"/>
    </source>
</evidence>
<dbReference type="GO" id="GO:0008236">
    <property type="term" value="F:serine-type peptidase activity"/>
    <property type="evidence" value="ECO:0007669"/>
    <property type="project" value="InterPro"/>
</dbReference>
<evidence type="ECO:0000313" key="3">
    <source>
        <dbReference type="Proteomes" id="UP000189970"/>
    </source>
</evidence>
<dbReference type="InterPro" id="IPR029045">
    <property type="entry name" value="ClpP/crotonase-like_dom_sf"/>
</dbReference>
<feature type="domain" description="Tail specific protease" evidence="1">
    <location>
        <begin position="200"/>
        <end position="391"/>
    </location>
</feature>
<comment type="caution">
    <text evidence="2">The sequence shown here is derived from an EMBL/GenBank/DDBJ whole genome shotgun (WGS) entry which is preliminary data.</text>
</comment>
<dbReference type="EMBL" id="MVAB01000001">
    <property type="protein sequence ID" value="OPF87351.1"/>
    <property type="molecule type" value="Genomic_DNA"/>
</dbReference>
<reference evidence="2 3" key="1">
    <citation type="submission" date="2017-02" db="EMBL/GenBank/DDBJ databases">
        <title>Vagococcus cremeus sp. nov., isolated from the small intestine of a marten, Martes flavigula.</title>
        <authorList>
            <person name="Tak E.J."/>
            <person name="Bae J.-W."/>
        </authorList>
    </citation>
    <scope>NUCLEOTIDE SEQUENCE [LARGE SCALE GENOMIC DNA]</scope>
    <source>
        <strain evidence="2 3">D7T301</strain>
    </source>
</reference>
<evidence type="ECO:0000259" key="1">
    <source>
        <dbReference type="Pfam" id="PF03572"/>
    </source>
</evidence>
<sequence length="418" mass="48482">METRLADVSTIYHSALNLFPYWTNKKLEEWKQAYLDTIKQTLSSDSLTDFYHLLCQFTARLDDGHTMIYLPKELKEDLVYPIALDMIENQLVIVKTTNDYQNYLYLPIKRINGLSVSDFLKEITSKFWLSNEVVSLYYYQNYLSFFQPNQLSVEFFSNDRLELSSQNKETIVWMEEKVEKELVVETDTITIIKDKNKILITIKHFLSQDVVTIFYQYMELYKKSEVIIFDVRGNMGGNSGLVNDICSAFFKEAFETELSFYQVLDAQRYASGTQLYYKQDISDDNEFTQTLSHQYYLEGIDQETVPKNRGELSDKAVIIIQNRQTYSSAENFVMNFYKRPKTRIIGTYSARSTGQPALIALETGGTFMVTAKGVKIPNGKIHHNIGIKPDIMMEEMLSDKLNGVDSLLNYALQTSIDY</sequence>
<accession>A0A1V4DG01</accession>
<dbReference type="GO" id="GO:0006508">
    <property type="term" value="P:proteolysis"/>
    <property type="evidence" value="ECO:0007669"/>
    <property type="project" value="InterPro"/>
</dbReference>
<protein>
    <recommendedName>
        <fullName evidence="1">Tail specific protease domain-containing protein</fullName>
    </recommendedName>
</protein>
<keyword evidence="3" id="KW-1185">Reference proteome</keyword>
<dbReference type="RefSeq" id="WP_158080151.1">
    <property type="nucleotide sequence ID" value="NZ_MVAB01000001.1"/>
</dbReference>
<dbReference type="Gene3D" id="3.90.226.10">
    <property type="entry name" value="2-enoyl-CoA Hydratase, Chain A, domain 1"/>
    <property type="match status" value="1"/>
</dbReference>